<feature type="transmembrane region" description="Helical" evidence="3">
    <location>
        <begin position="367"/>
        <end position="390"/>
    </location>
</feature>
<evidence type="ECO:0000313" key="6">
    <source>
        <dbReference type="Proteomes" id="UP000253728"/>
    </source>
</evidence>
<evidence type="ECO:0000313" key="5">
    <source>
        <dbReference type="EMBL" id="SSY93093.1"/>
    </source>
</evidence>
<sequence>MLVAGQWFADGHQSVTYDIVAFDKTAIFGITLDAVSTLIAFAVVALGFLICLYSCGYLTDKNREHPHNGLPRFYAFLLIFIGAMAGLVYSSTLAGQLLFFEITGGCSWALISYYQTPKAQAAAMKALIITHVGAIGLYIAAAYLFSQSGTFSITALEHLDPSAKTIVLFGVMFAAWGKSAQLPMQIWLPNAMEAPTPVSAYLHAASMVKVGVYIFARSVMSAGDIPHIVGEVGIIMAMITLIYGFLMYLPQTDLKRLLAYSTITQLSYIFIGISLAALGSKLAFVAAISYIFNHAFAKSLFFLVAGSLSYATGTRSMPLLQGIMRTMPVVGAGFGVAALAIAGVPPFNGFFSKYPLFAAGFELGHEYGWITWLMVLALIESTATFVWLLYKFGQCVIGKPSEAVAKAQPITLSMSVVLVVLMVMSVCSSFIAAYWLGLAG</sequence>
<protein>
    <submittedName>
        <fullName evidence="5">Multiple resistance and pH homeostasis protein A</fullName>
    </submittedName>
</protein>
<organism evidence="5 6">
    <name type="scientific">Aggregatibacter aphrophilus</name>
    <name type="common">Haemophilus aphrophilus</name>
    <dbReference type="NCBI Taxonomy" id="732"/>
    <lineage>
        <taxon>Bacteria</taxon>
        <taxon>Pseudomonadati</taxon>
        <taxon>Pseudomonadota</taxon>
        <taxon>Gammaproteobacteria</taxon>
        <taxon>Pasteurellales</taxon>
        <taxon>Pasteurellaceae</taxon>
        <taxon>Aggregatibacter</taxon>
    </lineage>
</organism>
<reference evidence="5 6" key="1">
    <citation type="submission" date="2018-06" db="EMBL/GenBank/DDBJ databases">
        <authorList>
            <consortium name="Pathogen Informatics"/>
            <person name="Doyle S."/>
        </authorList>
    </citation>
    <scope>NUCLEOTIDE SEQUENCE [LARGE SCALE GENOMIC DNA]</scope>
    <source>
        <strain evidence="5 6">NCTC5908</strain>
    </source>
</reference>
<feature type="transmembrane region" description="Helical" evidence="3">
    <location>
        <begin position="410"/>
        <end position="436"/>
    </location>
</feature>
<dbReference type="NCBIfam" id="NF005097">
    <property type="entry name" value="PRK06525.1"/>
    <property type="match status" value="1"/>
</dbReference>
<gene>
    <name evidence="5" type="primary">mrpA</name>
    <name evidence="5" type="ORF">NCTC5908_00197</name>
</gene>
<accession>A0A336N5L8</accession>
<keyword evidence="3" id="KW-1133">Transmembrane helix</keyword>
<keyword evidence="3" id="KW-0472">Membrane</keyword>
<dbReference type="Proteomes" id="UP000253728">
    <property type="component" value="Unassembled WGS sequence"/>
</dbReference>
<feature type="domain" description="NADH:quinone oxidoreductase/Mrp antiporter transmembrane" evidence="4">
    <location>
        <begin position="92"/>
        <end position="371"/>
    </location>
</feature>
<feature type="transmembrane region" description="Helical" evidence="3">
    <location>
        <begin position="329"/>
        <end position="347"/>
    </location>
</feature>
<dbReference type="STRING" id="732.ADJ80_09725"/>
<name>A0A336N5L8_AGGAP</name>
<dbReference type="Pfam" id="PF00361">
    <property type="entry name" value="Proton_antipo_M"/>
    <property type="match status" value="1"/>
</dbReference>
<proteinExistence type="predicted"/>
<dbReference type="PANTHER" id="PTHR43373:SF1">
    <property type="entry name" value="NA(+)_H(+) ANTIPORTER SUBUNIT A"/>
    <property type="match status" value="1"/>
</dbReference>
<dbReference type="PANTHER" id="PTHR43373">
    <property type="entry name" value="NA(+)/H(+) ANTIPORTER SUBUNIT"/>
    <property type="match status" value="1"/>
</dbReference>
<dbReference type="GO" id="GO:0012505">
    <property type="term" value="C:endomembrane system"/>
    <property type="evidence" value="ECO:0007669"/>
    <property type="project" value="UniProtKB-SubCell"/>
</dbReference>
<dbReference type="PRINTS" id="PR01434">
    <property type="entry name" value="NADHDHGNASE5"/>
</dbReference>
<dbReference type="GO" id="GO:0016020">
    <property type="term" value="C:membrane"/>
    <property type="evidence" value="ECO:0007669"/>
    <property type="project" value="UniProtKB-SubCell"/>
</dbReference>
<feature type="transmembrane region" description="Helical" evidence="3">
    <location>
        <begin position="95"/>
        <end position="114"/>
    </location>
</feature>
<evidence type="ECO:0000256" key="1">
    <source>
        <dbReference type="ARBA" id="ARBA00004127"/>
    </source>
</evidence>
<dbReference type="EMBL" id="UFSP01000001">
    <property type="protein sequence ID" value="SSY93093.1"/>
    <property type="molecule type" value="Genomic_DNA"/>
</dbReference>
<dbReference type="InterPro" id="IPR050616">
    <property type="entry name" value="CPA3_Na-H_Antiporter_A"/>
</dbReference>
<feature type="transmembrane region" description="Helical" evidence="3">
    <location>
        <begin position="257"/>
        <end position="278"/>
    </location>
</feature>
<feature type="transmembrane region" description="Helical" evidence="3">
    <location>
        <begin position="38"/>
        <end position="58"/>
    </location>
</feature>
<feature type="transmembrane region" description="Helical" evidence="3">
    <location>
        <begin position="284"/>
        <end position="308"/>
    </location>
</feature>
<evidence type="ECO:0000259" key="4">
    <source>
        <dbReference type="Pfam" id="PF00361"/>
    </source>
</evidence>
<evidence type="ECO:0000256" key="3">
    <source>
        <dbReference type="SAM" id="Phobius"/>
    </source>
</evidence>
<feature type="transmembrane region" description="Helical" evidence="3">
    <location>
        <begin position="70"/>
        <end position="89"/>
    </location>
</feature>
<evidence type="ECO:0000256" key="2">
    <source>
        <dbReference type="RuleBase" id="RU000320"/>
    </source>
</evidence>
<dbReference type="AlphaFoldDB" id="A0A336N5L8"/>
<dbReference type="InterPro" id="IPR001750">
    <property type="entry name" value="ND/Mrp_TM"/>
</dbReference>
<feature type="transmembrane region" description="Helical" evidence="3">
    <location>
        <begin position="228"/>
        <end position="250"/>
    </location>
</feature>
<feature type="transmembrane region" description="Helical" evidence="3">
    <location>
        <begin position="126"/>
        <end position="146"/>
    </location>
</feature>
<keyword evidence="2 3" id="KW-0812">Transmembrane</keyword>
<comment type="subcellular location">
    <subcellularLocation>
        <location evidence="1">Endomembrane system</location>
        <topology evidence="1">Multi-pass membrane protein</topology>
    </subcellularLocation>
    <subcellularLocation>
        <location evidence="2">Membrane</location>
        <topology evidence="2">Multi-pass membrane protein</topology>
    </subcellularLocation>
</comment>